<dbReference type="AlphaFoldDB" id="A0A1W1ZJJ3"/>
<dbReference type="Gene3D" id="3.30.160.670">
    <property type="match status" value="1"/>
</dbReference>
<keyword evidence="1" id="KW-0732">Signal</keyword>
<feature type="domain" description="DUF4136" evidence="2">
    <location>
        <begin position="69"/>
        <end position="215"/>
    </location>
</feature>
<accession>A0A1W1ZJJ3</accession>
<keyword evidence="4" id="KW-1185">Reference proteome</keyword>
<dbReference type="Pfam" id="PF13590">
    <property type="entry name" value="DUF4136"/>
    <property type="match status" value="1"/>
</dbReference>
<dbReference type="PROSITE" id="PS51257">
    <property type="entry name" value="PROKAR_LIPOPROTEIN"/>
    <property type="match status" value="1"/>
</dbReference>
<dbReference type="RefSeq" id="WP_084283315.1">
    <property type="nucleotide sequence ID" value="NZ_FWXJ01000005.1"/>
</dbReference>
<evidence type="ECO:0000256" key="1">
    <source>
        <dbReference type="SAM" id="SignalP"/>
    </source>
</evidence>
<dbReference type="Proteomes" id="UP000192708">
    <property type="component" value="Unassembled WGS sequence"/>
</dbReference>
<protein>
    <recommendedName>
        <fullName evidence="2">DUF4136 domain-containing protein</fullName>
    </recommendedName>
</protein>
<evidence type="ECO:0000259" key="2">
    <source>
        <dbReference type="Pfam" id="PF13590"/>
    </source>
</evidence>
<organism evidence="3 4">
    <name type="scientific">Polynucleobacter kasalickyi</name>
    <dbReference type="NCBI Taxonomy" id="1938817"/>
    <lineage>
        <taxon>Bacteria</taxon>
        <taxon>Pseudomonadati</taxon>
        <taxon>Pseudomonadota</taxon>
        <taxon>Betaproteobacteria</taxon>
        <taxon>Burkholderiales</taxon>
        <taxon>Burkholderiaceae</taxon>
        <taxon>Polynucleobacter</taxon>
    </lineage>
</organism>
<evidence type="ECO:0000313" key="3">
    <source>
        <dbReference type="EMBL" id="SMC48248.1"/>
    </source>
</evidence>
<feature type="signal peptide" evidence="1">
    <location>
        <begin position="1"/>
        <end position="25"/>
    </location>
</feature>
<proteinExistence type="predicted"/>
<sequence length="230" mass="26070">MMLIKNNLSSVFLSICALSMLSGCANFLDVKVTRFHSLPNPNLPPKLEANKVDSTQLVKNKPNLPVFNGQHFGMVKAINQIEDLEFKSFARLIASELTHLGLIEGEPHDFLIDFSITTPAHVGERMQPYNIPYSRMSCFRDVYGNPNCLPFTSYQTNYYPVKYTFYTNELNLFVMDAKTNQRIWQGRAEAVSNDAPNVRDLLPYLTRAALTHFPGPSGVSETIRFNLDQK</sequence>
<feature type="chain" id="PRO_5012890462" description="DUF4136 domain-containing protein" evidence="1">
    <location>
        <begin position="26"/>
        <end position="230"/>
    </location>
</feature>
<dbReference type="OrthoDB" id="8940851at2"/>
<gene>
    <name evidence="3" type="ORF">SAMN06296008_105167</name>
</gene>
<dbReference type="STRING" id="1938817.SAMN06296008_105167"/>
<reference evidence="3 4" key="1">
    <citation type="submission" date="2017-04" db="EMBL/GenBank/DDBJ databases">
        <authorList>
            <person name="Afonso C.L."/>
            <person name="Miller P.J."/>
            <person name="Scott M.A."/>
            <person name="Spackman E."/>
            <person name="Goraichik I."/>
            <person name="Dimitrov K.M."/>
            <person name="Suarez D.L."/>
            <person name="Swayne D.E."/>
        </authorList>
    </citation>
    <scope>NUCLEOTIDE SEQUENCE [LARGE SCALE GENOMIC DNA]</scope>
    <source>
        <strain evidence="3 4">VK13</strain>
    </source>
</reference>
<dbReference type="InterPro" id="IPR025411">
    <property type="entry name" value="DUF4136"/>
</dbReference>
<evidence type="ECO:0000313" key="4">
    <source>
        <dbReference type="Proteomes" id="UP000192708"/>
    </source>
</evidence>
<name>A0A1W1ZJJ3_9BURK</name>
<dbReference type="EMBL" id="FWXJ01000005">
    <property type="protein sequence ID" value="SMC48248.1"/>
    <property type="molecule type" value="Genomic_DNA"/>
</dbReference>